<dbReference type="OrthoDB" id="305039at2759"/>
<keyword evidence="2 5" id="KW-0812">Transmembrane</keyword>
<name>A0A1R2ASW9_9CILI</name>
<evidence type="ECO:0000256" key="3">
    <source>
        <dbReference type="ARBA" id="ARBA00022989"/>
    </source>
</evidence>
<dbReference type="EMBL" id="MPUH01001476">
    <property type="protein sequence ID" value="OMJ67555.1"/>
    <property type="molecule type" value="Genomic_DNA"/>
</dbReference>
<evidence type="ECO:0000256" key="4">
    <source>
        <dbReference type="ARBA" id="ARBA00023136"/>
    </source>
</evidence>
<dbReference type="Proteomes" id="UP000187209">
    <property type="component" value="Unassembled WGS sequence"/>
</dbReference>
<organism evidence="6 7">
    <name type="scientific">Stentor coeruleus</name>
    <dbReference type="NCBI Taxonomy" id="5963"/>
    <lineage>
        <taxon>Eukaryota</taxon>
        <taxon>Sar</taxon>
        <taxon>Alveolata</taxon>
        <taxon>Ciliophora</taxon>
        <taxon>Postciliodesmatophora</taxon>
        <taxon>Heterotrichea</taxon>
        <taxon>Heterotrichida</taxon>
        <taxon>Stentoridae</taxon>
        <taxon>Stentor</taxon>
    </lineage>
</organism>
<accession>A0A1R2ASW9</accession>
<feature type="transmembrane region" description="Helical" evidence="5">
    <location>
        <begin position="36"/>
        <end position="54"/>
    </location>
</feature>
<feature type="transmembrane region" description="Helical" evidence="5">
    <location>
        <begin position="6"/>
        <end position="24"/>
    </location>
</feature>
<dbReference type="PANTHER" id="PTHR23423">
    <property type="entry name" value="ORGANIC SOLUTE TRANSPORTER-RELATED"/>
    <property type="match status" value="1"/>
</dbReference>
<feature type="transmembrane region" description="Helical" evidence="5">
    <location>
        <begin position="165"/>
        <end position="188"/>
    </location>
</feature>
<feature type="transmembrane region" description="Helical" evidence="5">
    <location>
        <begin position="208"/>
        <end position="231"/>
    </location>
</feature>
<comment type="subcellular location">
    <subcellularLocation>
        <location evidence="1">Membrane</location>
        <topology evidence="1">Multi-pass membrane protein</topology>
    </subcellularLocation>
</comment>
<keyword evidence="7" id="KW-1185">Reference proteome</keyword>
<protein>
    <submittedName>
        <fullName evidence="6">Uncharacterized protein</fullName>
    </submittedName>
</protein>
<sequence>MYICRIILMVPIYCITSCLSMIHPNWTEILNMIRDIYEAFVIYSFTMLLINYVGGERRLVLTLELKDRIEHPWPFNYFFMSFHPGSSFLRLVKIGVLQFVLVRPLLSALSIGLGIFGLYKDGYFGFDNSYLYIFIFNNISFTLALYGLVLFFVTTEELLEPYHPLPKFLCIKGVIFFSFWQGIALSILEKLGVIKGNNEMSAQAMALMFQNVLVCIEMLVASFAHSLAFSYEEYSEELEKVYEPINKNMANNIKSILSAQDVIKEVKESISPVKYDFELNIDVRMDKN</sequence>
<gene>
    <name evidence="6" type="ORF">SteCoe_35248</name>
</gene>
<dbReference type="Pfam" id="PF03619">
    <property type="entry name" value="Solute_trans_a"/>
    <property type="match status" value="1"/>
</dbReference>
<dbReference type="SMART" id="SM01417">
    <property type="entry name" value="Solute_trans_a"/>
    <property type="match status" value="1"/>
</dbReference>
<comment type="caution">
    <text evidence="6">The sequence shown here is derived from an EMBL/GenBank/DDBJ whole genome shotgun (WGS) entry which is preliminary data.</text>
</comment>
<evidence type="ECO:0000313" key="6">
    <source>
        <dbReference type="EMBL" id="OMJ67555.1"/>
    </source>
</evidence>
<feature type="transmembrane region" description="Helical" evidence="5">
    <location>
        <begin position="131"/>
        <end position="153"/>
    </location>
</feature>
<evidence type="ECO:0000256" key="5">
    <source>
        <dbReference type="SAM" id="Phobius"/>
    </source>
</evidence>
<evidence type="ECO:0000256" key="1">
    <source>
        <dbReference type="ARBA" id="ARBA00004141"/>
    </source>
</evidence>
<keyword evidence="3 5" id="KW-1133">Transmembrane helix</keyword>
<dbReference type="InterPro" id="IPR005178">
    <property type="entry name" value="Ostalpha/TMEM184C"/>
</dbReference>
<feature type="transmembrane region" description="Helical" evidence="5">
    <location>
        <begin position="99"/>
        <end position="119"/>
    </location>
</feature>
<dbReference type="AlphaFoldDB" id="A0A1R2ASW9"/>
<keyword evidence="4 5" id="KW-0472">Membrane</keyword>
<reference evidence="6 7" key="1">
    <citation type="submission" date="2016-11" db="EMBL/GenBank/DDBJ databases">
        <title>The macronuclear genome of Stentor coeruleus: a giant cell with tiny introns.</title>
        <authorList>
            <person name="Slabodnick M."/>
            <person name="Ruby J.G."/>
            <person name="Reiff S.B."/>
            <person name="Swart E.C."/>
            <person name="Gosai S."/>
            <person name="Prabakaran S."/>
            <person name="Witkowska E."/>
            <person name="Larue G.E."/>
            <person name="Fisher S."/>
            <person name="Freeman R.M."/>
            <person name="Gunawardena J."/>
            <person name="Chu W."/>
            <person name="Stover N.A."/>
            <person name="Gregory B.D."/>
            <person name="Nowacki M."/>
            <person name="Derisi J."/>
            <person name="Roy S.W."/>
            <person name="Marshall W.F."/>
            <person name="Sood P."/>
        </authorList>
    </citation>
    <scope>NUCLEOTIDE SEQUENCE [LARGE SCALE GENOMIC DNA]</scope>
    <source>
        <strain evidence="6">WM001</strain>
    </source>
</reference>
<evidence type="ECO:0000313" key="7">
    <source>
        <dbReference type="Proteomes" id="UP000187209"/>
    </source>
</evidence>
<proteinExistence type="predicted"/>
<evidence type="ECO:0000256" key="2">
    <source>
        <dbReference type="ARBA" id="ARBA00022692"/>
    </source>
</evidence>
<dbReference type="GO" id="GO:0016020">
    <property type="term" value="C:membrane"/>
    <property type="evidence" value="ECO:0007669"/>
    <property type="project" value="UniProtKB-SubCell"/>
</dbReference>